<gene>
    <name evidence="7" type="ORF">EHV23_11125</name>
</gene>
<dbReference type="PANTHER" id="PTHR12778:SF10">
    <property type="entry name" value="MAJOR FACILITATOR SUPERFAMILY DOMAIN-CONTAINING PROTEIN 3"/>
    <property type="match status" value="1"/>
</dbReference>
<feature type="transmembrane region" description="Helical" evidence="6">
    <location>
        <begin position="454"/>
        <end position="475"/>
    </location>
</feature>
<dbReference type="InterPro" id="IPR036259">
    <property type="entry name" value="MFS_trans_sf"/>
</dbReference>
<feature type="transmembrane region" description="Helical" evidence="6">
    <location>
        <begin position="25"/>
        <end position="50"/>
    </location>
</feature>
<comment type="subcellular location">
    <subcellularLocation>
        <location evidence="1">Membrane</location>
        <topology evidence="1">Multi-pass membrane protein</topology>
    </subcellularLocation>
</comment>
<feature type="transmembrane region" description="Helical" evidence="6">
    <location>
        <begin position="335"/>
        <end position="357"/>
    </location>
</feature>
<feature type="transmembrane region" description="Helical" evidence="6">
    <location>
        <begin position="118"/>
        <end position="142"/>
    </location>
</feature>
<sequence length="496" mass="52675">MSTPPSRHTPSLWQTYGQVFASRRIAAMLLLGFSSGLPLALTAGALQAWLTVEGIDLHTIGYFALVGLPYTFKFVWAPLLDRFEPRLLGRRRGWILVFQLAMALACLALAQLDPKTSIRFIATLSVLVAWLSASQDVVFDAYRADVLTPEERGAGAAVSVLGYRLAMLVSGGGSFILADTRLGWPGTYCVLGVMLLLLMGATVWSPRIERPAGARSGAGAELKGFVAMVAGGALVWWLASLLSRPVLAALEAGALGQLVAETLVMLLTGVGAVLVARKVGFPSFVGPWDAFFSRPHALAFLLLIVLYKLGDAFAASLSTSFLLRGVGFSQAEIGAINKGFGLLATIVGALLGGAWLSSRSLYQSLMLFGILQAFSNVGYWLLSVLPKSYLLMAGAIGIENLCGGLGTAAFVAFLMALTDRRFSAAQYALLSALAAIGRVYVGPVAGVVVEQQGWPTFFLLTVAAAVPGLLMLWWLRREVGALDAQRDRSAVLADAD</sequence>
<feature type="transmembrane region" description="Helical" evidence="6">
    <location>
        <begin position="62"/>
        <end position="81"/>
    </location>
</feature>
<dbReference type="EMBL" id="RRUE01000002">
    <property type="protein sequence ID" value="RRN43936.1"/>
    <property type="molecule type" value="Genomic_DNA"/>
</dbReference>
<evidence type="ECO:0000256" key="5">
    <source>
        <dbReference type="ARBA" id="ARBA00023136"/>
    </source>
</evidence>
<name>A0A3R8LPL7_9BURK</name>
<feature type="transmembrane region" description="Helical" evidence="6">
    <location>
        <begin position="154"/>
        <end position="178"/>
    </location>
</feature>
<feature type="transmembrane region" description="Helical" evidence="6">
    <location>
        <begin position="93"/>
        <end position="112"/>
    </location>
</feature>
<evidence type="ECO:0000313" key="8">
    <source>
        <dbReference type="Proteomes" id="UP000270261"/>
    </source>
</evidence>
<dbReference type="InterPro" id="IPR011701">
    <property type="entry name" value="MFS"/>
</dbReference>
<keyword evidence="3 6" id="KW-0812">Transmembrane</keyword>
<keyword evidence="2" id="KW-0813">Transport</keyword>
<accession>A0A3R8LPL7</accession>
<dbReference type="SUPFAM" id="SSF103473">
    <property type="entry name" value="MFS general substrate transporter"/>
    <property type="match status" value="1"/>
</dbReference>
<keyword evidence="5 6" id="KW-0472">Membrane</keyword>
<keyword evidence="4 6" id="KW-1133">Transmembrane helix</keyword>
<comment type="caution">
    <text evidence="7">The sequence shown here is derived from an EMBL/GenBank/DDBJ whole genome shotgun (WGS) entry which is preliminary data.</text>
</comment>
<evidence type="ECO:0000313" key="7">
    <source>
        <dbReference type="EMBL" id="RRN43936.1"/>
    </source>
</evidence>
<dbReference type="AlphaFoldDB" id="A0A3R8LPL7"/>
<feature type="transmembrane region" description="Helical" evidence="6">
    <location>
        <begin position="388"/>
        <end position="415"/>
    </location>
</feature>
<dbReference type="Pfam" id="PF07690">
    <property type="entry name" value="MFS_1"/>
    <property type="match status" value="1"/>
</dbReference>
<organism evidence="7 8">
    <name type="scientific">Lautropia dentalis</name>
    <dbReference type="NCBI Taxonomy" id="2490857"/>
    <lineage>
        <taxon>Bacteria</taxon>
        <taxon>Pseudomonadati</taxon>
        <taxon>Pseudomonadota</taxon>
        <taxon>Betaproteobacteria</taxon>
        <taxon>Burkholderiales</taxon>
        <taxon>Burkholderiaceae</taxon>
        <taxon>Lautropia</taxon>
    </lineage>
</organism>
<feature type="transmembrane region" description="Helical" evidence="6">
    <location>
        <begin position="254"/>
        <end position="276"/>
    </location>
</feature>
<reference evidence="7 8" key="1">
    <citation type="submission" date="2018-11" db="EMBL/GenBank/DDBJ databases">
        <title>Genome sequencing of Lautropia sp. KCOM 2505 (= ChDC F240).</title>
        <authorList>
            <person name="Kook J.-K."/>
            <person name="Park S.-N."/>
            <person name="Lim Y.K."/>
        </authorList>
    </citation>
    <scope>NUCLEOTIDE SEQUENCE [LARGE SCALE GENOMIC DNA]</scope>
    <source>
        <strain evidence="7 8">KCOM 2505</strain>
    </source>
</reference>
<feature type="transmembrane region" description="Helical" evidence="6">
    <location>
        <begin position="184"/>
        <end position="204"/>
    </location>
</feature>
<evidence type="ECO:0000256" key="2">
    <source>
        <dbReference type="ARBA" id="ARBA00022448"/>
    </source>
</evidence>
<evidence type="ECO:0000256" key="6">
    <source>
        <dbReference type="SAM" id="Phobius"/>
    </source>
</evidence>
<dbReference type="PANTHER" id="PTHR12778">
    <property type="entry name" value="SOLUTE CARRIER FAMILY 33 ACETYL-COA TRANSPORTER -RELATED"/>
    <property type="match status" value="1"/>
</dbReference>
<evidence type="ECO:0000256" key="1">
    <source>
        <dbReference type="ARBA" id="ARBA00004141"/>
    </source>
</evidence>
<feature type="transmembrane region" description="Helical" evidence="6">
    <location>
        <begin position="225"/>
        <end position="242"/>
    </location>
</feature>
<evidence type="ECO:0000256" key="4">
    <source>
        <dbReference type="ARBA" id="ARBA00022989"/>
    </source>
</evidence>
<dbReference type="InterPro" id="IPR004752">
    <property type="entry name" value="AmpG_permease/AT-1"/>
</dbReference>
<feature type="transmembrane region" description="Helical" evidence="6">
    <location>
        <begin position="364"/>
        <end position="382"/>
    </location>
</feature>
<dbReference type="NCBIfam" id="TIGR00901">
    <property type="entry name" value="2A0125"/>
    <property type="match status" value="1"/>
</dbReference>
<feature type="transmembrane region" description="Helical" evidence="6">
    <location>
        <begin position="427"/>
        <end position="448"/>
    </location>
</feature>
<dbReference type="Proteomes" id="UP000270261">
    <property type="component" value="Unassembled WGS sequence"/>
</dbReference>
<keyword evidence="8" id="KW-1185">Reference proteome</keyword>
<evidence type="ECO:0000256" key="3">
    <source>
        <dbReference type="ARBA" id="ARBA00022692"/>
    </source>
</evidence>
<dbReference type="OrthoDB" id="9787815at2"/>
<protein>
    <submittedName>
        <fullName evidence="7">MFS transporter</fullName>
    </submittedName>
</protein>
<dbReference type="GO" id="GO:0022857">
    <property type="term" value="F:transmembrane transporter activity"/>
    <property type="evidence" value="ECO:0007669"/>
    <property type="project" value="InterPro"/>
</dbReference>
<proteinExistence type="predicted"/>
<feature type="transmembrane region" description="Helical" evidence="6">
    <location>
        <begin position="297"/>
        <end position="323"/>
    </location>
</feature>
<dbReference type="GO" id="GO:0016020">
    <property type="term" value="C:membrane"/>
    <property type="evidence" value="ECO:0007669"/>
    <property type="project" value="UniProtKB-SubCell"/>
</dbReference>
<dbReference type="Gene3D" id="1.20.1250.20">
    <property type="entry name" value="MFS general substrate transporter like domains"/>
    <property type="match status" value="2"/>
</dbReference>
<dbReference type="RefSeq" id="WP_125096136.1">
    <property type="nucleotide sequence ID" value="NZ_RRUE01000002.1"/>
</dbReference>